<evidence type="ECO:0000313" key="2">
    <source>
        <dbReference type="Proteomes" id="UP000183812"/>
    </source>
</evidence>
<gene>
    <name evidence="1" type="ORF">SAMN04244550_01070</name>
</gene>
<reference evidence="1 2" key="1">
    <citation type="submission" date="2016-10" db="EMBL/GenBank/DDBJ databases">
        <authorList>
            <person name="de Groot N.N."/>
        </authorList>
    </citation>
    <scope>NUCLEOTIDE SEQUENCE [LARGE SCALE GENOMIC DNA]</scope>
    <source>
        <strain evidence="2">DSM 938 / 37b4</strain>
    </source>
</reference>
<proteinExistence type="predicted"/>
<dbReference type="RefSeq" id="WP_074553081.1">
    <property type="nucleotide sequence ID" value="NZ_CP119563.1"/>
</dbReference>
<accession>A0A1G7FQQ1</accession>
<protein>
    <recommendedName>
        <fullName evidence="3">Sulfotransferase family protein</fullName>
    </recommendedName>
</protein>
<dbReference type="AlphaFoldDB" id="A0A1G7FQQ1"/>
<sequence length="271" mass="29816">MQVFLHLGLHKTGTSSAQLFLQENRELIWPRAALVLPGRIRAVEGAVFAHHYDRDGGSLAAITAAMRAFLGTMALGPKRRILISSENLLGPMPRGLTPAPYPDAAAIIRALIAGFDRFDWPVQVTPYLSIRAQGPWVESLWAHQIRKAQPIPFIEDLESFRSRMNRVTQAEQIDILRRDLAEIRLVTQDVAGFDGLPFGAGQPFLDFLGLTAAQRAAFQPVFRRNVAPPRAVTEALLQLNRQGLDEEALAAAKRALLAAAGLEQTSEKDEA</sequence>
<organism evidence="1 2">
    <name type="scientific">Rhodobacter capsulatus</name>
    <name type="common">Rhodopseudomonas capsulata</name>
    <dbReference type="NCBI Taxonomy" id="1061"/>
    <lineage>
        <taxon>Bacteria</taxon>
        <taxon>Pseudomonadati</taxon>
        <taxon>Pseudomonadota</taxon>
        <taxon>Alphaproteobacteria</taxon>
        <taxon>Rhodobacterales</taxon>
        <taxon>Rhodobacter group</taxon>
        <taxon>Rhodobacter</taxon>
    </lineage>
</organism>
<evidence type="ECO:0008006" key="3">
    <source>
        <dbReference type="Google" id="ProtNLM"/>
    </source>
</evidence>
<dbReference type="EMBL" id="FNAY01000003">
    <property type="protein sequence ID" value="SDE78237.1"/>
    <property type="molecule type" value="Genomic_DNA"/>
</dbReference>
<name>A0A1G7FQQ1_RHOCA</name>
<dbReference type="Proteomes" id="UP000183812">
    <property type="component" value="Unassembled WGS sequence"/>
</dbReference>
<evidence type="ECO:0000313" key="1">
    <source>
        <dbReference type="EMBL" id="SDE78237.1"/>
    </source>
</evidence>
<dbReference type="OrthoDB" id="7705857at2"/>